<protein>
    <recommendedName>
        <fullName evidence="2">Lipoprotein</fullName>
    </recommendedName>
</protein>
<dbReference type="PROSITE" id="PS51257">
    <property type="entry name" value="PROKAR_LIPOPROTEIN"/>
    <property type="match status" value="1"/>
</dbReference>
<sequence>MKSFIIFLLALMFFTACNQADTVNHSASISGNIERISIPLREHGYSALFSKVITTQKEMNKFLSAVKKESEWNNKQTFLDMLRNAQIDFGKYNLLLYRMNENSGSINVDISAPRVKGNTVLIHIKRVTPSMGTVDMAYYMLAYKVAKKIGTMTFDNGKQAVVIANKESSMVIPENCMEWYDGCNQCARIKSSASAICTQRACRVYRPQDFKCTQWK</sequence>
<gene>
    <name evidence="1" type="ORF">MNB_SV-10-282</name>
</gene>
<evidence type="ECO:0008006" key="2">
    <source>
        <dbReference type="Google" id="ProtNLM"/>
    </source>
</evidence>
<proteinExistence type="predicted"/>
<accession>A0A1W1CKC9</accession>
<dbReference type="AlphaFoldDB" id="A0A1W1CKC9"/>
<reference evidence="1" key="1">
    <citation type="submission" date="2016-10" db="EMBL/GenBank/DDBJ databases">
        <authorList>
            <person name="de Groot N.N."/>
        </authorList>
    </citation>
    <scope>NUCLEOTIDE SEQUENCE</scope>
</reference>
<name>A0A1W1CKC9_9ZZZZ</name>
<evidence type="ECO:0000313" key="1">
    <source>
        <dbReference type="EMBL" id="SFV66185.1"/>
    </source>
</evidence>
<dbReference type="EMBL" id="FPHL01000043">
    <property type="protein sequence ID" value="SFV66185.1"/>
    <property type="molecule type" value="Genomic_DNA"/>
</dbReference>
<organism evidence="1">
    <name type="scientific">hydrothermal vent metagenome</name>
    <dbReference type="NCBI Taxonomy" id="652676"/>
    <lineage>
        <taxon>unclassified sequences</taxon>
        <taxon>metagenomes</taxon>
        <taxon>ecological metagenomes</taxon>
    </lineage>
</organism>